<keyword evidence="3" id="KW-1185">Reference proteome</keyword>
<evidence type="ECO:0000313" key="3">
    <source>
        <dbReference type="Proteomes" id="UP000007266"/>
    </source>
</evidence>
<feature type="region of interest" description="Disordered" evidence="1">
    <location>
        <begin position="1"/>
        <end position="24"/>
    </location>
</feature>
<protein>
    <submittedName>
        <fullName evidence="2">Uncharacterized protein</fullName>
    </submittedName>
</protein>
<dbReference type="InParanoid" id="D2A3Q7"/>
<accession>D2A3Q7</accession>
<reference evidence="2 3" key="1">
    <citation type="journal article" date="2008" name="Nature">
        <title>The genome of the model beetle and pest Tribolium castaneum.</title>
        <authorList>
            <consortium name="Tribolium Genome Sequencing Consortium"/>
            <person name="Richards S."/>
            <person name="Gibbs R.A."/>
            <person name="Weinstock G.M."/>
            <person name="Brown S.J."/>
            <person name="Denell R."/>
            <person name="Beeman R.W."/>
            <person name="Gibbs R."/>
            <person name="Beeman R.W."/>
            <person name="Brown S.J."/>
            <person name="Bucher G."/>
            <person name="Friedrich M."/>
            <person name="Grimmelikhuijzen C.J."/>
            <person name="Klingler M."/>
            <person name="Lorenzen M."/>
            <person name="Richards S."/>
            <person name="Roth S."/>
            <person name="Schroder R."/>
            <person name="Tautz D."/>
            <person name="Zdobnov E.M."/>
            <person name="Muzny D."/>
            <person name="Gibbs R.A."/>
            <person name="Weinstock G.M."/>
            <person name="Attaway T."/>
            <person name="Bell S."/>
            <person name="Buhay C.J."/>
            <person name="Chandrabose M.N."/>
            <person name="Chavez D."/>
            <person name="Clerk-Blankenburg K.P."/>
            <person name="Cree A."/>
            <person name="Dao M."/>
            <person name="Davis C."/>
            <person name="Chacko J."/>
            <person name="Dinh H."/>
            <person name="Dugan-Rocha S."/>
            <person name="Fowler G."/>
            <person name="Garner T.T."/>
            <person name="Garnes J."/>
            <person name="Gnirke A."/>
            <person name="Hawes A."/>
            <person name="Hernandez J."/>
            <person name="Hines S."/>
            <person name="Holder M."/>
            <person name="Hume J."/>
            <person name="Jhangiani S.N."/>
            <person name="Joshi V."/>
            <person name="Khan Z.M."/>
            <person name="Jackson L."/>
            <person name="Kovar C."/>
            <person name="Kowis A."/>
            <person name="Lee S."/>
            <person name="Lewis L.R."/>
            <person name="Margolis J."/>
            <person name="Morgan M."/>
            <person name="Nazareth L.V."/>
            <person name="Nguyen N."/>
            <person name="Okwuonu G."/>
            <person name="Parker D."/>
            <person name="Richards S."/>
            <person name="Ruiz S.J."/>
            <person name="Santibanez J."/>
            <person name="Savard J."/>
            <person name="Scherer S.E."/>
            <person name="Schneider B."/>
            <person name="Sodergren E."/>
            <person name="Tautz D."/>
            <person name="Vattahil S."/>
            <person name="Villasana D."/>
            <person name="White C.S."/>
            <person name="Wright R."/>
            <person name="Park Y."/>
            <person name="Beeman R.W."/>
            <person name="Lord J."/>
            <person name="Oppert B."/>
            <person name="Lorenzen M."/>
            <person name="Brown S."/>
            <person name="Wang L."/>
            <person name="Savard J."/>
            <person name="Tautz D."/>
            <person name="Richards S."/>
            <person name="Weinstock G."/>
            <person name="Gibbs R.A."/>
            <person name="Liu Y."/>
            <person name="Worley K."/>
            <person name="Weinstock G."/>
            <person name="Elsik C.G."/>
            <person name="Reese J.T."/>
            <person name="Elhaik E."/>
            <person name="Landan G."/>
            <person name="Graur D."/>
            <person name="Arensburger P."/>
            <person name="Atkinson P."/>
            <person name="Beeman R.W."/>
            <person name="Beidler J."/>
            <person name="Brown S.J."/>
            <person name="Demuth J.P."/>
            <person name="Drury D.W."/>
            <person name="Du Y.Z."/>
            <person name="Fujiwara H."/>
            <person name="Lorenzen M."/>
            <person name="Maselli V."/>
            <person name="Osanai M."/>
            <person name="Park Y."/>
            <person name="Robertson H.M."/>
            <person name="Tu Z."/>
            <person name="Wang J.J."/>
            <person name="Wang S."/>
            <person name="Richards S."/>
            <person name="Song H."/>
            <person name="Zhang L."/>
            <person name="Sodergren E."/>
            <person name="Werner D."/>
            <person name="Stanke M."/>
            <person name="Morgenstern B."/>
            <person name="Solovyev V."/>
            <person name="Kosarev P."/>
            <person name="Brown G."/>
            <person name="Chen H.C."/>
            <person name="Ermolaeva O."/>
            <person name="Hlavina W."/>
            <person name="Kapustin Y."/>
            <person name="Kiryutin B."/>
            <person name="Kitts P."/>
            <person name="Maglott D."/>
            <person name="Pruitt K."/>
            <person name="Sapojnikov V."/>
            <person name="Souvorov A."/>
            <person name="Mackey A.J."/>
            <person name="Waterhouse R.M."/>
            <person name="Wyder S."/>
            <person name="Zdobnov E.M."/>
            <person name="Zdobnov E.M."/>
            <person name="Wyder S."/>
            <person name="Kriventseva E.V."/>
            <person name="Kadowaki T."/>
            <person name="Bork P."/>
            <person name="Aranda M."/>
            <person name="Bao R."/>
            <person name="Beermann A."/>
            <person name="Berns N."/>
            <person name="Bolognesi R."/>
            <person name="Bonneton F."/>
            <person name="Bopp D."/>
            <person name="Brown S.J."/>
            <person name="Bucher G."/>
            <person name="Butts T."/>
            <person name="Chaumot A."/>
            <person name="Denell R.E."/>
            <person name="Ferrier D.E."/>
            <person name="Friedrich M."/>
            <person name="Gordon C.M."/>
            <person name="Jindra M."/>
            <person name="Klingler M."/>
            <person name="Lan Q."/>
            <person name="Lattorff H.M."/>
            <person name="Laudet V."/>
            <person name="von Levetsow C."/>
            <person name="Liu Z."/>
            <person name="Lutz R."/>
            <person name="Lynch J.A."/>
            <person name="da Fonseca R.N."/>
            <person name="Posnien N."/>
            <person name="Reuter R."/>
            <person name="Roth S."/>
            <person name="Savard J."/>
            <person name="Schinko J.B."/>
            <person name="Schmitt C."/>
            <person name="Schoppmeier M."/>
            <person name="Schroder R."/>
            <person name="Shippy T.D."/>
            <person name="Simonnet F."/>
            <person name="Marques-Souza H."/>
            <person name="Tautz D."/>
            <person name="Tomoyasu Y."/>
            <person name="Trauner J."/>
            <person name="Van der Zee M."/>
            <person name="Vervoort M."/>
            <person name="Wittkopp N."/>
            <person name="Wimmer E.A."/>
            <person name="Yang X."/>
            <person name="Jones A.K."/>
            <person name="Sattelle D.B."/>
            <person name="Ebert P.R."/>
            <person name="Nelson D."/>
            <person name="Scott J.G."/>
            <person name="Beeman R.W."/>
            <person name="Muthukrishnan S."/>
            <person name="Kramer K.J."/>
            <person name="Arakane Y."/>
            <person name="Beeman R.W."/>
            <person name="Zhu Q."/>
            <person name="Hogenkamp D."/>
            <person name="Dixit R."/>
            <person name="Oppert B."/>
            <person name="Jiang H."/>
            <person name="Zou Z."/>
            <person name="Marshall J."/>
            <person name="Elpidina E."/>
            <person name="Vinokurov K."/>
            <person name="Oppert C."/>
            <person name="Zou Z."/>
            <person name="Evans J."/>
            <person name="Lu Z."/>
            <person name="Zhao P."/>
            <person name="Sumathipala N."/>
            <person name="Altincicek B."/>
            <person name="Vilcinskas A."/>
            <person name="Williams M."/>
            <person name="Hultmark D."/>
            <person name="Hetru C."/>
            <person name="Jiang H."/>
            <person name="Grimmelikhuijzen C.J."/>
            <person name="Hauser F."/>
            <person name="Cazzamali G."/>
            <person name="Williamson M."/>
            <person name="Park Y."/>
            <person name="Li B."/>
            <person name="Tanaka Y."/>
            <person name="Predel R."/>
            <person name="Neupert S."/>
            <person name="Schachtner J."/>
            <person name="Verleyen P."/>
            <person name="Raible F."/>
            <person name="Bork P."/>
            <person name="Friedrich M."/>
            <person name="Walden K.K."/>
            <person name="Robertson H.M."/>
            <person name="Angeli S."/>
            <person name="Foret S."/>
            <person name="Bucher G."/>
            <person name="Schuetz S."/>
            <person name="Maleszka R."/>
            <person name="Wimmer E.A."/>
            <person name="Beeman R.W."/>
            <person name="Lorenzen M."/>
            <person name="Tomoyasu Y."/>
            <person name="Miller S.C."/>
            <person name="Grossmann D."/>
            <person name="Bucher G."/>
        </authorList>
    </citation>
    <scope>NUCLEOTIDE SEQUENCE [LARGE SCALE GENOMIC DNA]</scope>
    <source>
        <strain evidence="2 3">Georgia GA2</strain>
    </source>
</reference>
<proteinExistence type="predicted"/>
<feature type="compositionally biased region" description="Pro residues" evidence="1">
    <location>
        <begin position="7"/>
        <end position="24"/>
    </location>
</feature>
<name>D2A3Q7_TRICA</name>
<dbReference type="EMBL" id="KQ971348">
    <property type="protein sequence ID" value="EFA05546.1"/>
    <property type="molecule type" value="Genomic_DNA"/>
</dbReference>
<reference evidence="2 3" key="2">
    <citation type="journal article" date="2010" name="Nucleic Acids Res.">
        <title>BeetleBase in 2010: revisions to provide comprehensive genomic information for Tribolium castaneum.</title>
        <authorList>
            <person name="Kim H.S."/>
            <person name="Murphy T."/>
            <person name="Xia J."/>
            <person name="Caragea D."/>
            <person name="Park Y."/>
            <person name="Beeman R.W."/>
            <person name="Lorenzen M.D."/>
            <person name="Butcher S."/>
            <person name="Manak J.R."/>
            <person name="Brown S.J."/>
        </authorList>
    </citation>
    <scope>NUCLEOTIDE SEQUENCE [LARGE SCALE GENOMIC DNA]</scope>
    <source>
        <strain evidence="2 3">Georgia GA2</strain>
    </source>
</reference>
<dbReference type="AlphaFoldDB" id="D2A3Q7"/>
<evidence type="ECO:0000256" key="1">
    <source>
        <dbReference type="SAM" id="MobiDB-lite"/>
    </source>
</evidence>
<organism evidence="2 3">
    <name type="scientific">Tribolium castaneum</name>
    <name type="common">Red flour beetle</name>
    <dbReference type="NCBI Taxonomy" id="7070"/>
    <lineage>
        <taxon>Eukaryota</taxon>
        <taxon>Metazoa</taxon>
        <taxon>Ecdysozoa</taxon>
        <taxon>Arthropoda</taxon>
        <taxon>Hexapoda</taxon>
        <taxon>Insecta</taxon>
        <taxon>Pterygota</taxon>
        <taxon>Neoptera</taxon>
        <taxon>Endopterygota</taxon>
        <taxon>Coleoptera</taxon>
        <taxon>Polyphaga</taxon>
        <taxon>Cucujiformia</taxon>
        <taxon>Tenebrionidae</taxon>
        <taxon>Tenebrionidae incertae sedis</taxon>
        <taxon>Tribolium</taxon>
    </lineage>
</organism>
<evidence type="ECO:0000313" key="2">
    <source>
        <dbReference type="EMBL" id="EFA05546.1"/>
    </source>
</evidence>
<dbReference type="HOGENOM" id="CLU_1449483_0_0_1"/>
<sequence length="187" mass="20653">MATSTRLPPPLPPPSGLQPPPPPPPAAAPFCIRHFLAQRGGFMLEALLIPSCKPVANRRAFIPCTDATDSFIVSLISIPSRTHSDVSEKSIFECKHGVDAHTHINHAKRKSGGENVKHFGNSTEKKFLKARRNQIKRQNISLGLAEMSKYIFIGSKVKHKTYHKQFRDISNLKNSIIRAPSGGRGPY</sequence>
<gene>
    <name evidence="2" type="primary">GLEAN_15734</name>
    <name evidence="2" type="ORF">TcasGA2_TC015734</name>
</gene>
<dbReference type="Proteomes" id="UP000007266">
    <property type="component" value="Linkage group 6"/>
</dbReference>